<reference evidence="3 4" key="1">
    <citation type="submission" date="2019-02" db="EMBL/GenBank/DDBJ databases">
        <title>Deep-cultivation of Planctomycetes and their phenomic and genomic characterization uncovers novel biology.</title>
        <authorList>
            <person name="Wiegand S."/>
            <person name="Jogler M."/>
            <person name="Boedeker C."/>
            <person name="Pinto D."/>
            <person name="Vollmers J."/>
            <person name="Rivas-Marin E."/>
            <person name="Kohn T."/>
            <person name="Peeters S.H."/>
            <person name="Heuer A."/>
            <person name="Rast P."/>
            <person name="Oberbeckmann S."/>
            <person name="Bunk B."/>
            <person name="Jeske O."/>
            <person name="Meyerdierks A."/>
            <person name="Storesund J.E."/>
            <person name="Kallscheuer N."/>
            <person name="Luecker S."/>
            <person name="Lage O.M."/>
            <person name="Pohl T."/>
            <person name="Merkel B.J."/>
            <person name="Hornburger P."/>
            <person name="Mueller R.-W."/>
            <person name="Bruemmer F."/>
            <person name="Labrenz M."/>
            <person name="Spormann A.M."/>
            <person name="Op Den Camp H."/>
            <person name="Overmann J."/>
            <person name="Amann R."/>
            <person name="Jetten M.S.M."/>
            <person name="Mascher T."/>
            <person name="Medema M.H."/>
            <person name="Devos D.P."/>
            <person name="Kaster A.-K."/>
            <person name="Ovreas L."/>
            <person name="Rohde M."/>
            <person name="Galperin M.Y."/>
            <person name="Jogler C."/>
        </authorList>
    </citation>
    <scope>NUCLEOTIDE SEQUENCE [LARGE SCALE GENOMIC DNA]</scope>
    <source>
        <strain evidence="3 4">Pan14r</strain>
    </source>
</reference>
<dbReference type="InterPro" id="IPR029058">
    <property type="entry name" value="AB_hydrolase_fold"/>
</dbReference>
<dbReference type="GO" id="GO:0016787">
    <property type="term" value="F:hydrolase activity"/>
    <property type="evidence" value="ECO:0007669"/>
    <property type="project" value="UniProtKB-KW"/>
</dbReference>
<dbReference type="RefSeq" id="WP_197203836.1">
    <property type="nucleotide sequence ID" value="NZ_SJPL01000001.1"/>
</dbReference>
<dbReference type="EMBL" id="SJPL01000001">
    <property type="protein sequence ID" value="TWT71687.1"/>
    <property type="molecule type" value="Genomic_DNA"/>
</dbReference>
<feature type="domain" description="DUF676" evidence="2">
    <location>
        <begin position="125"/>
        <end position="210"/>
    </location>
</feature>
<keyword evidence="3" id="KW-0378">Hydrolase</keyword>
<dbReference type="PANTHER" id="PTHR37946:SF1">
    <property type="entry name" value="SLL1969 PROTEIN"/>
    <property type="match status" value="1"/>
</dbReference>
<dbReference type="Pfam" id="PF05057">
    <property type="entry name" value="DUF676"/>
    <property type="match status" value="1"/>
</dbReference>
<evidence type="ECO:0000313" key="3">
    <source>
        <dbReference type="EMBL" id="TWT71687.1"/>
    </source>
</evidence>
<feature type="signal peptide" evidence="1">
    <location>
        <begin position="1"/>
        <end position="20"/>
    </location>
</feature>
<dbReference type="InterPro" id="IPR007751">
    <property type="entry name" value="DUF676_lipase-like"/>
</dbReference>
<name>A0A5C5Y7N6_9PLAN</name>
<evidence type="ECO:0000256" key="1">
    <source>
        <dbReference type="SAM" id="SignalP"/>
    </source>
</evidence>
<keyword evidence="4" id="KW-1185">Reference proteome</keyword>
<organism evidence="3 4">
    <name type="scientific">Crateriforma conspicua</name>
    <dbReference type="NCBI Taxonomy" id="2527996"/>
    <lineage>
        <taxon>Bacteria</taxon>
        <taxon>Pseudomonadati</taxon>
        <taxon>Planctomycetota</taxon>
        <taxon>Planctomycetia</taxon>
        <taxon>Planctomycetales</taxon>
        <taxon>Planctomycetaceae</taxon>
        <taxon>Crateriforma</taxon>
    </lineage>
</organism>
<dbReference type="Gene3D" id="3.40.50.1820">
    <property type="entry name" value="alpha/beta hydrolase"/>
    <property type="match status" value="1"/>
</dbReference>
<gene>
    <name evidence="3" type="ORF">Pan14r_39980</name>
</gene>
<keyword evidence="1" id="KW-0732">Signal</keyword>
<dbReference type="SUPFAM" id="SSF53474">
    <property type="entry name" value="alpha/beta-Hydrolases"/>
    <property type="match status" value="1"/>
</dbReference>
<sequence length="354" mass="38392" precursor="true">MRSIKSVAQLASFAAAITVAAVIQNCVFQVRSDAQETEVSSEDRPAPKSMWNVPLKTAGGSQFWTDHVHREEYRIQQNVLTKHWRLLDQKDVRRAWGSREACEAVLDQLCPLKPAVASDAGGKPIVMLLHGLFRSHRSMMGLEDAIEKDEQLDAVTYSYASTRGGVAEHAAALADTLRSLPKDRPIAFVGHSMGNIVVRHLIADLQASGDPDHLLPRCKAMVMLGPPNQGAVIAKRLAQTGVFGIVTGQGGMELGPEFEKLEKHLAIPPFPFAIVAGDLSDEAIQNPLTEGAGDFVVSVEEAYLPGAADTQTFPLLHSFIMDDPDVQAYTIDFLKTHLGLNELPAATLEVSDAN</sequence>
<dbReference type="PANTHER" id="PTHR37946">
    <property type="entry name" value="SLL1969 PROTEIN"/>
    <property type="match status" value="1"/>
</dbReference>
<evidence type="ECO:0000313" key="4">
    <source>
        <dbReference type="Proteomes" id="UP000317238"/>
    </source>
</evidence>
<comment type="caution">
    <text evidence="3">The sequence shown here is derived from an EMBL/GenBank/DDBJ whole genome shotgun (WGS) entry which is preliminary data.</text>
</comment>
<dbReference type="Proteomes" id="UP000317238">
    <property type="component" value="Unassembled WGS sequence"/>
</dbReference>
<proteinExistence type="predicted"/>
<feature type="chain" id="PRO_5023093383" evidence="1">
    <location>
        <begin position="21"/>
        <end position="354"/>
    </location>
</feature>
<protein>
    <submittedName>
        <fullName evidence="3">Alpha/beta hydrolase family protein</fullName>
    </submittedName>
</protein>
<accession>A0A5C5Y7N6</accession>
<evidence type="ECO:0000259" key="2">
    <source>
        <dbReference type="Pfam" id="PF05057"/>
    </source>
</evidence>
<dbReference type="AlphaFoldDB" id="A0A5C5Y7N6"/>